<dbReference type="GO" id="GO:0000287">
    <property type="term" value="F:magnesium ion binding"/>
    <property type="evidence" value="ECO:0007669"/>
    <property type="project" value="InterPro"/>
</dbReference>
<keyword evidence="9" id="KW-0378">Hydrolase</keyword>
<evidence type="ECO:0000256" key="16">
    <source>
        <dbReference type="ARBA" id="ARBA00031953"/>
    </source>
</evidence>
<proteinExistence type="inferred from homology"/>
<reference evidence="17" key="1">
    <citation type="submission" date="2015-04" db="EMBL/GenBank/DDBJ databases">
        <title>The Genome Sequence of Fusobacterium phage Funu2.</title>
        <authorList>
            <consortium name="The Broad Institute Genomics Platform"/>
            <person name="Earl A."/>
            <person name="Allen-Vercoe E."/>
            <person name="Daigneault M."/>
            <person name="Young S."/>
            <person name="Zeng Q."/>
            <person name="Gargeya S."/>
            <person name="Fitzgerald M."/>
            <person name="Abouelleil A."/>
            <person name="Alvarado L."/>
            <person name="Chapman S."/>
            <person name="Gainer-Dewar J."/>
            <person name="Goldberg J."/>
            <person name="Griggs A."/>
            <person name="Gujja S."/>
            <person name="Hansen M."/>
            <person name="Howarth C."/>
            <person name="Imamovic A."/>
            <person name="Ireland A."/>
            <person name="Larimer J."/>
            <person name="McCowan C."/>
            <person name="Murphy C."/>
            <person name="Pearson M."/>
            <person name="Poon T."/>
            <person name="Priest M."/>
            <person name="Roberts A."/>
            <person name="Saif S."/>
            <person name="Shea T."/>
            <person name="Sykes S."/>
            <person name="Wortman J."/>
            <person name="Nusbaum C."/>
            <person name="Birren B."/>
        </authorList>
    </citation>
    <scope>NUCLEOTIDE SEQUENCE</scope>
</reference>
<keyword evidence="8" id="KW-0227">DNA damage</keyword>
<evidence type="ECO:0000256" key="15">
    <source>
        <dbReference type="ARBA" id="ARBA00030920"/>
    </source>
</evidence>
<evidence type="ECO:0000256" key="9">
    <source>
        <dbReference type="ARBA" id="ARBA00022801"/>
    </source>
</evidence>
<evidence type="ECO:0000256" key="6">
    <source>
        <dbReference type="ARBA" id="ARBA00022723"/>
    </source>
</evidence>
<keyword evidence="11" id="KW-0233">DNA recombination</keyword>
<evidence type="ECO:0000256" key="11">
    <source>
        <dbReference type="ARBA" id="ARBA00023172"/>
    </source>
</evidence>
<keyword evidence="5" id="KW-0540">Nuclease</keyword>
<evidence type="ECO:0000256" key="2">
    <source>
        <dbReference type="ARBA" id="ARBA00008865"/>
    </source>
</evidence>
<evidence type="ECO:0000256" key="5">
    <source>
        <dbReference type="ARBA" id="ARBA00022722"/>
    </source>
</evidence>
<dbReference type="EC" id="3.1.21.10" evidence="14"/>
<keyword evidence="6" id="KW-0479">Metal-binding</keyword>
<evidence type="ECO:0000256" key="12">
    <source>
        <dbReference type="ARBA" id="ARBA00023204"/>
    </source>
</evidence>
<dbReference type="GO" id="GO:0006310">
    <property type="term" value="P:DNA recombination"/>
    <property type="evidence" value="ECO:0007669"/>
    <property type="project" value="UniProtKB-KW"/>
</dbReference>
<organism evidence="17">
    <name type="scientific">Fusobacterium phage Funu2</name>
    <dbReference type="NCBI Taxonomy" id="1640978"/>
    <lineage>
        <taxon>Viruses</taxon>
        <taxon>Duplodnaviria</taxon>
        <taxon>Heunggongvirae</taxon>
        <taxon>Uroviricota</taxon>
        <taxon>Caudoviricetes</taxon>
    </lineage>
</organism>
<dbReference type="GO" id="GO:0006281">
    <property type="term" value="P:DNA repair"/>
    <property type="evidence" value="ECO:0007669"/>
    <property type="project" value="UniProtKB-KW"/>
</dbReference>
<evidence type="ECO:0000256" key="7">
    <source>
        <dbReference type="ARBA" id="ARBA00022759"/>
    </source>
</evidence>
<keyword evidence="10" id="KW-0460">Magnesium</keyword>
<evidence type="ECO:0000256" key="8">
    <source>
        <dbReference type="ARBA" id="ARBA00022763"/>
    </source>
</evidence>
<keyword evidence="12" id="KW-0234">DNA repair</keyword>
<evidence type="ECO:0000256" key="1">
    <source>
        <dbReference type="ARBA" id="ARBA00001946"/>
    </source>
</evidence>
<dbReference type="InterPro" id="IPR016281">
    <property type="entry name" value="Endonuclease_RusA"/>
</dbReference>
<evidence type="ECO:0000256" key="10">
    <source>
        <dbReference type="ARBA" id="ARBA00022842"/>
    </source>
</evidence>
<keyword evidence="7" id="KW-0255">Endonuclease</keyword>
<comment type="similarity">
    <text evidence="2">Belongs to the RusA family.</text>
</comment>
<dbReference type="GO" id="GO:0008821">
    <property type="term" value="F:crossover junction DNA endonuclease activity"/>
    <property type="evidence" value="ECO:0007669"/>
    <property type="project" value="UniProtKB-EC"/>
</dbReference>
<name>A0A0E3U267_9CAUD</name>
<dbReference type="InterPro" id="IPR008822">
    <property type="entry name" value="Endonuclease_RusA-like"/>
</dbReference>
<evidence type="ECO:0000256" key="3">
    <source>
        <dbReference type="ARBA" id="ARBA00011738"/>
    </source>
</evidence>
<sequence>MKQRFEIPYKPDSMNTHWRIAKNGGQYLSKAGREFRDNVQNYIKLYKYKTYEKSVKVKLDLYFADKRTRDLDNYFKGILDSFKGFLYVDDKQIDKIEATKHIGAGKNYFIIEVEELQ</sequence>
<comment type="subunit">
    <text evidence="3">Homodimer.</text>
</comment>
<dbReference type="EMBL" id="KR131711">
    <property type="protein sequence ID" value="AKC57596.1"/>
    <property type="molecule type" value="Genomic_DNA"/>
</dbReference>
<dbReference type="InterPro" id="IPR036614">
    <property type="entry name" value="RusA-like_sf"/>
</dbReference>
<evidence type="ECO:0000256" key="4">
    <source>
        <dbReference type="ARBA" id="ARBA00014885"/>
    </source>
</evidence>
<evidence type="ECO:0000256" key="13">
    <source>
        <dbReference type="ARBA" id="ARBA00029354"/>
    </source>
</evidence>
<dbReference type="SMR" id="A0A0E3U267"/>
<comment type="catalytic activity">
    <reaction evidence="13">
        <text>Endonucleolytic cleavage at a junction such as a reciprocal single-stranded crossover between two homologous DNA duplexes (Holliday junction).</text>
        <dbReference type="EC" id="3.1.21.10"/>
    </reaction>
</comment>
<accession>A0A0E3U267</accession>
<dbReference type="Pfam" id="PF05866">
    <property type="entry name" value="RusA"/>
    <property type="match status" value="1"/>
</dbReference>
<protein>
    <recommendedName>
        <fullName evidence="4">Crossover junction endodeoxyribonuclease RusA</fullName>
        <ecNumber evidence="14">3.1.21.10</ecNumber>
    </recommendedName>
    <alternativeName>
        <fullName evidence="15">Holliday junction nuclease RusA</fullName>
    </alternativeName>
    <alternativeName>
        <fullName evidence="16">Holliday junction resolvase</fullName>
    </alternativeName>
</protein>
<evidence type="ECO:0000313" key="17">
    <source>
        <dbReference type="EMBL" id="AKC57596.1"/>
    </source>
</evidence>
<gene>
    <name evidence="17" type="ORF">HMPREF1994_00037</name>
</gene>
<dbReference type="Gene3D" id="3.30.1330.70">
    <property type="entry name" value="Holliday junction resolvase RusA"/>
    <property type="match status" value="1"/>
</dbReference>
<dbReference type="SUPFAM" id="SSF103084">
    <property type="entry name" value="Holliday junction resolvase RusA"/>
    <property type="match status" value="1"/>
</dbReference>
<comment type="cofactor">
    <cofactor evidence="1">
        <name>Mg(2+)</name>
        <dbReference type="ChEBI" id="CHEBI:18420"/>
    </cofactor>
</comment>
<evidence type="ECO:0000256" key="14">
    <source>
        <dbReference type="ARBA" id="ARBA00029488"/>
    </source>
</evidence>
<dbReference type="PIRSF" id="PIRSF001007">
    <property type="entry name" value="RusA"/>
    <property type="match status" value="1"/>
</dbReference>